<dbReference type="PANTHER" id="PTHR37016">
    <property type="match status" value="1"/>
</dbReference>
<dbReference type="GO" id="GO:0004222">
    <property type="term" value="F:metalloendopeptidase activity"/>
    <property type="evidence" value="ECO:0007669"/>
    <property type="project" value="InterPro"/>
</dbReference>
<evidence type="ECO:0000256" key="1">
    <source>
        <dbReference type="ARBA" id="ARBA00001187"/>
    </source>
</evidence>
<evidence type="ECO:0000256" key="6">
    <source>
        <dbReference type="ARBA" id="ARBA00022685"/>
    </source>
</evidence>
<dbReference type="Pfam" id="PF02102">
    <property type="entry name" value="Peptidase_M35"/>
    <property type="match status" value="1"/>
</dbReference>
<evidence type="ECO:0000256" key="13">
    <source>
        <dbReference type="PIRSR" id="PIRSR601384-1"/>
    </source>
</evidence>
<dbReference type="InterPro" id="IPR050414">
    <property type="entry name" value="Fungal_M35_metalloproteases"/>
</dbReference>
<keyword evidence="4 15" id="KW-0964">Secreted</keyword>
<comment type="subcellular location">
    <subcellularLocation>
        <location evidence="2 15">Secreted</location>
    </subcellularLocation>
</comment>
<keyword evidence="5 15" id="KW-0645">Protease</keyword>
<evidence type="ECO:0000256" key="5">
    <source>
        <dbReference type="ARBA" id="ARBA00022670"/>
    </source>
</evidence>
<keyword evidence="7 14" id="KW-0479">Metal-binding</keyword>
<dbReference type="PRINTS" id="PR00768">
    <property type="entry name" value="DEUTEROLYSIN"/>
</dbReference>
<dbReference type="Gene3D" id="3.40.390.10">
    <property type="entry name" value="Collagenase (Catalytic Domain)"/>
    <property type="match status" value="1"/>
</dbReference>
<dbReference type="InterPro" id="IPR001384">
    <property type="entry name" value="Peptidase_M35"/>
</dbReference>
<accession>A0A162KQK3</accession>
<keyword evidence="12" id="KW-0865">Zymogen</keyword>
<evidence type="ECO:0000256" key="15">
    <source>
        <dbReference type="RuleBase" id="RU361126"/>
    </source>
</evidence>
<feature type="binding site" evidence="14">
    <location>
        <position position="303"/>
    </location>
    <ligand>
        <name>Zn(2+)</name>
        <dbReference type="ChEBI" id="CHEBI:29105"/>
        <note>catalytic</note>
    </ligand>
</feature>
<evidence type="ECO:0000256" key="8">
    <source>
        <dbReference type="ARBA" id="ARBA00022729"/>
    </source>
</evidence>
<evidence type="ECO:0000256" key="4">
    <source>
        <dbReference type="ARBA" id="ARBA00022525"/>
    </source>
</evidence>
<feature type="binding site" evidence="14">
    <location>
        <position position="307"/>
    </location>
    <ligand>
        <name>Zn(2+)</name>
        <dbReference type="ChEBI" id="CHEBI:29105"/>
        <note>catalytic</note>
    </ligand>
</feature>
<dbReference type="GO" id="GO:0006508">
    <property type="term" value="P:proteolysis"/>
    <property type="evidence" value="ECO:0007669"/>
    <property type="project" value="UniProtKB-KW"/>
</dbReference>
<feature type="binding site" evidence="14">
    <location>
        <position position="316"/>
    </location>
    <ligand>
        <name>Zn(2+)</name>
        <dbReference type="ChEBI" id="CHEBI:29105"/>
        <note>catalytic</note>
    </ligand>
</feature>
<sequence length="350" mass="37332">MKFFTLAAALASVAVAAPSAAPSPLDVKIESAGNSGEVKATITNTGKDNLKIFKHGTIFDNAHTEKASIAANGSNVEFQGLRLRLSTENLTDDDFQKIDAGQSVEVTFYLAETHDLSAGGKYSVSSTGVLSYADEADNKLIGSVPYASNAIEAEVDGAVAQAVHSAIQARYEKRTHVQSDCTGDRKTGTINALKNCVSLSNAAAQAAKSGSASKVEEYFKSSSSNTRNTIVNVFTKTAQECGSTNGGASRYYCTDQFGGCGGRVLAYTQPSRSLMVYCDLYWDDLPNLTSGCHRQDQSTTTLHEMTHLSEVAGTRDNGYGYDNIRKLSTQQSLTNADSYAMFANAIYARC</sequence>
<comment type="caution">
    <text evidence="17">The sequence shown here is derived from an EMBL/GenBank/DDBJ whole genome shotgun (WGS) entry which is preliminary data.</text>
</comment>
<comment type="catalytic activity">
    <reaction evidence="1 15">
        <text>Preferential cleavage of bonds with hydrophobic residues in P1'. Also 3-Asn-|-Gln-4 and 8-Gly-|-Ser-9 bonds in insulin B chain.</text>
        <dbReference type="EC" id="3.4.24.39"/>
    </reaction>
</comment>
<proteinExistence type="inferred from homology"/>
<dbReference type="CDD" id="cd11008">
    <property type="entry name" value="M35_deuterolysin_like"/>
    <property type="match status" value="1"/>
</dbReference>
<dbReference type="SUPFAM" id="SSF55486">
    <property type="entry name" value="Metalloproteases ('zincins'), catalytic domain"/>
    <property type="match status" value="1"/>
</dbReference>
<keyword evidence="8 15" id="KW-0732">Signal</keyword>
<dbReference type="InterPro" id="IPR029463">
    <property type="entry name" value="Lys_MEP"/>
</dbReference>
<keyword evidence="18" id="KW-1185">Reference proteome</keyword>
<dbReference type="PANTHER" id="PTHR37016:SF2">
    <property type="entry name" value="NEUTRAL PROTEASE 2 HOMOLOG SNOG_02177"/>
    <property type="match status" value="1"/>
</dbReference>
<dbReference type="AlphaFoldDB" id="A0A162KQK3"/>
<feature type="signal peptide" evidence="15">
    <location>
        <begin position="1"/>
        <end position="16"/>
    </location>
</feature>
<comment type="similarity">
    <text evidence="3 15">Belongs to the peptidase M35 family.</text>
</comment>
<evidence type="ECO:0000256" key="9">
    <source>
        <dbReference type="ARBA" id="ARBA00022801"/>
    </source>
</evidence>
<protein>
    <recommendedName>
        <fullName evidence="15">Neutral protease 2</fullName>
        <ecNumber evidence="15">3.4.24.39</ecNumber>
    </recommendedName>
    <alternativeName>
        <fullName evidence="15">Deuterolysin</fullName>
    </alternativeName>
</protein>
<evidence type="ECO:0000256" key="11">
    <source>
        <dbReference type="ARBA" id="ARBA00023049"/>
    </source>
</evidence>
<evidence type="ECO:0000256" key="7">
    <source>
        <dbReference type="ARBA" id="ARBA00022723"/>
    </source>
</evidence>
<dbReference type="OrthoDB" id="412874at2759"/>
<keyword evidence="6 15" id="KW-0165">Cleavage on pair of basic residues</keyword>
<evidence type="ECO:0000313" key="18">
    <source>
        <dbReference type="Proteomes" id="UP000076881"/>
    </source>
</evidence>
<feature type="domain" description="Lysine-specific metallo-endopeptidase" evidence="16">
    <location>
        <begin position="204"/>
        <end position="344"/>
    </location>
</feature>
<gene>
    <name evidence="17" type="ORF">LEL_05251</name>
</gene>
<evidence type="ECO:0000313" key="17">
    <source>
        <dbReference type="EMBL" id="OAA78428.1"/>
    </source>
</evidence>
<keyword evidence="10 14" id="KW-0862">Zinc</keyword>
<reference evidence="17 18" key="1">
    <citation type="journal article" date="2016" name="Genome Biol. Evol.">
        <title>Divergent and convergent evolution of fungal pathogenicity.</title>
        <authorList>
            <person name="Shang Y."/>
            <person name="Xiao G."/>
            <person name="Zheng P."/>
            <person name="Cen K."/>
            <person name="Zhan S."/>
            <person name="Wang C."/>
        </authorList>
    </citation>
    <scope>NUCLEOTIDE SEQUENCE [LARGE SCALE GENOMIC DNA]</scope>
    <source>
        <strain evidence="17 18">RCEF 1005</strain>
    </source>
</reference>
<evidence type="ECO:0000256" key="2">
    <source>
        <dbReference type="ARBA" id="ARBA00004613"/>
    </source>
</evidence>
<evidence type="ECO:0000256" key="12">
    <source>
        <dbReference type="ARBA" id="ARBA00023145"/>
    </source>
</evidence>
<dbReference type="EMBL" id="AZHF01000003">
    <property type="protein sequence ID" value="OAA78428.1"/>
    <property type="molecule type" value="Genomic_DNA"/>
</dbReference>
<evidence type="ECO:0000256" key="14">
    <source>
        <dbReference type="PIRSR" id="PIRSR601384-2"/>
    </source>
</evidence>
<evidence type="ECO:0000259" key="16">
    <source>
        <dbReference type="SMART" id="SM01351"/>
    </source>
</evidence>
<dbReference type="Proteomes" id="UP000076881">
    <property type="component" value="Unassembled WGS sequence"/>
</dbReference>
<keyword evidence="9 15" id="KW-0378">Hydrolase</keyword>
<dbReference type="SMART" id="SM01351">
    <property type="entry name" value="Aspzincin_M35"/>
    <property type="match status" value="1"/>
</dbReference>
<dbReference type="Gene3D" id="2.60.40.2970">
    <property type="match status" value="1"/>
</dbReference>
<dbReference type="STRING" id="1081108.A0A162KQK3"/>
<comment type="function">
    <text evidence="15">Secreted metalloproteinase that allows assimilation of proteinaceous substrates. Shows high activities on basic nuclear substrates such as histone and protamine.</text>
</comment>
<comment type="cofactor">
    <cofactor evidence="14 15">
        <name>Zn(2+)</name>
        <dbReference type="ChEBI" id="CHEBI:29105"/>
    </cofactor>
    <text evidence="14 15">Binds 1 zinc ion per subunit.</text>
</comment>
<name>A0A162KQK3_CORDF</name>
<dbReference type="GO" id="GO:0005576">
    <property type="term" value="C:extracellular region"/>
    <property type="evidence" value="ECO:0007669"/>
    <property type="project" value="UniProtKB-SubCell"/>
</dbReference>
<feature type="active site" evidence="13">
    <location>
        <position position="304"/>
    </location>
</feature>
<dbReference type="EC" id="3.4.24.39" evidence="15"/>
<dbReference type="InterPro" id="IPR024079">
    <property type="entry name" value="MetalloPept_cat_dom_sf"/>
</dbReference>
<feature type="chain" id="PRO_5007747880" description="Neutral protease 2" evidence="15">
    <location>
        <begin position="17"/>
        <end position="350"/>
    </location>
</feature>
<evidence type="ECO:0000256" key="3">
    <source>
        <dbReference type="ARBA" id="ARBA00010279"/>
    </source>
</evidence>
<dbReference type="GO" id="GO:0046872">
    <property type="term" value="F:metal ion binding"/>
    <property type="evidence" value="ECO:0007669"/>
    <property type="project" value="UniProtKB-KW"/>
</dbReference>
<keyword evidence="11 15" id="KW-0482">Metalloprotease</keyword>
<evidence type="ECO:0000256" key="10">
    <source>
        <dbReference type="ARBA" id="ARBA00022833"/>
    </source>
</evidence>
<organism evidence="17 18">
    <name type="scientific">Akanthomyces lecanii RCEF 1005</name>
    <dbReference type="NCBI Taxonomy" id="1081108"/>
    <lineage>
        <taxon>Eukaryota</taxon>
        <taxon>Fungi</taxon>
        <taxon>Dikarya</taxon>
        <taxon>Ascomycota</taxon>
        <taxon>Pezizomycotina</taxon>
        <taxon>Sordariomycetes</taxon>
        <taxon>Hypocreomycetidae</taxon>
        <taxon>Hypocreales</taxon>
        <taxon>Cordycipitaceae</taxon>
        <taxon>Akanthomyces</taxon>
        <taxon>Cordyceps confragosa</taxon>
    </lineage>
</organism>